<feature type="domain" description="GRF-like zinc ribbon" evidence="1">
    <location>
        <begin position="7"/>
        <end position="53"/>
    </location>
</feature>
<sequence>MPYFSGPPTCRLCGEETTHGVTNSTNTLGNADRPYYACRCEGRKGFFSFDDYRGIQDENPPCNCGRPSRCVVRSMLSELYIEFLCATGVCDFKTLAGPDGSQSIIHPADIPELIDMGRI</sequence>
<dbReference type="Pfam" id="PF23549">
    <property type="entry name" value="Zn_ribbon_GRF_2"/>
    <property type="match status" value="1"/>
</dbReference>
<dbReference type="Proteomes" id="UP001244011">
    <property type="component" value="Unassembled WGS sequence"/>
</dbReference>
<organism evidence="2 3">
    <name type="scientific">Phialemonium atrogriseum</name>
    <dbReference type="NCBI Taxonomy" id="1093897"/>
    <lineage>
        <taxon>Eukaryota</taxon>
        <taxon>Fungi</taxon>
        <taxon>Dikarya</taxon>
        <taxon>Ascomycota</taxon>
        <taxon>Pezizomycotina</taxon>
        <taxon>Sordariomycetes</taxon>
        <taxon>Sordariomycetidae</taxon>
        <taxon>Cephalothecales</taxon>
        <taxon>Cephalothecaceae</taxon>
        <taxon>Phialemonium</taxon>
    </lineage>
</organism>
<accession>A0AAJ0BTZ5</accession>
<name>A0AAJ0BTZ5_9PEZI</name>
<dbReference type="RefSeq" id="XP_060279225.1">
    <property type="nucleotide sequence ID" value="XM_060429106.1"/>
</dbReference>
<evidence type="ECO:0000313" key="3">
    <source>
        <dbReference type="Proteomes" id="UP001244011"/>
    </source>
</evidence>
<proteinExistence type="predicted"/>
<evidence type="ECO:0000313" key="2">
    <source>
        <dbReference type="EMBL" id="KAK1763012.1"/>
    </source>
</evidence>
<dbReference type="AlphaFoldDB" id="A0AAJ0BTZ5"/>
<keyword evidence="3" id="KW-1185">Reference proteome</keyword>
<evidence type="ECO:0000259" key="1">
    <source>
        <dbReference type="Pfam" id="PF23549"/>
    </source>
</evidence>
<dbReference type="GeneID" id="85312293"/>
<reference evidence="2" key="1">
    <citation type="submission" date="2023-06" db="EMBL/GenBank/DDBJ databases">
        <title>Genome-scale phylogeny and comparative genomics of the fungal order Sordariales.</title>
        <authorList>
            <consortium name="Lawrence Berkeley National Laboratory"/>
            <person name="Hensen N."/>
            <person name="Bonometti L."/>
            <person name="Westerberg I."/>
            <person name="Brannstrom I.O."/>
            <person name="Guillou S."/>
            <person name="Cros-Aarteil S."/>
            <person name="Calhoun S."/>
            <person name="Haridas S."/>
            <person name="Kuo A."/>
            <person name="Mondo S."/>
            <person name="Pangilinan J."/>
            <person name="Riley R."/>
            <person name="Labutti K."/>
            <person name="Andreopoulos B."/>
            <person name="Lipzen A."/>
            <person name="Chen C."/>
            <person name="Yanf M."/>
            <person name="Daum C."/>
            <person name="Ng V."/>
            <person name="Clum A."/>
            <person name="Steindorff A."/>
            <person name="Ohm R."/>
            <person name="Martin F."/>
            <person name="Silar P."/>
            <person name="Natvig D."/>
            <person name="Lalanne C."/>
            <person name="Gautier V."/>
            <person name="Ament-Velasquez S.L."/>
            <person name="Kruys A."/>
            <person name="Hutchinson M.I."/>
            <person name="Powell A.J."/>
            <person name="Barry K."/>
            <person name="Miller A.N."/>
            <person name="Grigoriev I.V."/>
            <person name="Debuchy R."/>
            <person name="Gladieux P."/>
            <person name="Thoren M.H."/>
            <person name="Johannesson H."/>
        </authorList>
    </citation>
    <scope>NUCLEOTIDE SEQUENCE</scope>
    <source>
        <strain evidence="2">8032-3</strain>
    </source>
</reference>
<dbReference type="InterPro" id="IPR056444">
    <property type="entry name" value="Zn_ribbon_GRF_2"/>
</dbReference>
<dbReference type="EMBL" id="MU839031">
    <property type="protein sequence ID" value="KAK1763012.1"/>
    <property type="molecule type" value="Genomic_DNA"/>
</dbReference>
<gene>
    <name evidence="2" type="ORF">QBC33DRAFT_550734</name>
</gene>
<comment type="caution">
    <text evidence="2">The sequence shown here is derived from an EMBL/GenBank/DDBJ whole genome shotgun (WGS) entry which is preliminary data.</text>
</comment>
<protein>
    <recommendedName>
        <fullName evidence="1">GRF-like zinc ribbon domain-containing protein</fullName>
    </recommendedName>
</protein>